<dbReference type="GO" id="GO:0016491">
    <property type="term" value="F:oxidoreductase activity"/>
    <property type="evidence" value="ECO:0007669"/>
    <property type="project" value="UniProtKB-KW"/>
</dbReference>
<dbReference type="Gene3D" id="3.40.50.720">
    <property type="entry name" value="NAD(P)-binding Rossmann-like Domain"/>
    <property type="match status" value="2"/>
</dbReference>
<evidence type="ECO:0000313" key="5">
    <source>
        <dbReference type="Proteomes" id="UP000598467"/>
    </source>
</evidence>
<evidence type="ECO:0000256" key="2">
    <source>
        <dbReference type="ARBA" id="ARBA00023027"/>
    </source>
</evidence>
<evidence type="ECO:0000259" key="3">
    <source>
        <dbReference type="Pfam" id="PF02826"/>
    </source>
</evidence>
<dbReference type="InterPro" id="IPR036291">
    <property type="entry name" value="NAD(P)-bd_dom_sf"/>
</dbReference>
<proteinExistence type="predicted"/>
<evidence type="ECO:0000256" key="1">
    <source>
        <dbReference type="ARBA" id="ARBA00023002"/>
    </source>
</evidence>
<name>A0A926NZZ5_9HYPH</name>
<accession>A0A926NZZ5</accession>
<dbReference type="EMBL" id="JABFCZ010000014">
    <property type="protein sequence ID" value="MBD1547396.1"/>
    <property type="molecule type" value="Genomic_DNA"/>
</dbReference>
<feature type="domain" description="D-isomer specific 2-hydroxyacid dehydrogenase NAD-binding" evidence="3">
    <location>
        <begin position="109"/>
        <end position="279"/>
    </location>
</feature>
<gene>
    <name evidence="4" type="ORF">HK439_14100</name>
</gene>
<dbReference type="Pfam" id="PF02826">
    <property type="entry name" value="2-Hacid_dh_C"/>
    <property type="match status" value="1"/>
</dbReference>
<keyword evidence="2" id="KW-0520">NAD</keyword>
<dbReference type="CDD" id="cd12164">
    <property type="entry name" value="GDH_like_2"/>
    <property type="match status" value="1"/>
</dbReference>
<dbReference type="GO" id="GO:0051287">
    <property type="term" value="F:NAD binding"/>
    <property type="evidence" value="ECO:0007669"/>
    <property type="project" value="InterPro"/>
</dbReference>
<protein>
    <submittedName>
        <fullName evidence="4">Glyoxylate/hydroxypyruvate reductase A</fullName>
    </submittedName>
</protein>
<dbReference type="InterPro" id="IPR006140">
    <property type="entry name" value="D-isomer_DH_NAD-bd"/>
</dbReference>
<dbReference type="RefSeq" id="WP_190292145.1">
    <property type="nucleotide sequence ID" value="NZ_JABFCZ010000014.1"/>
</dbReference>
<dbReference type="PANTHER" id="PTHR43333">
    <property type="entry name" value="2-HACID_DH_C DOMAIN-CONTAINING PROTEIN"/>
    <property type="match status" value="1"/>
</dbReference>
<comment type="caution">
    <text evidence="4">The sequence shown here is derived from an EMBL/GenBank/DDBJ whole genome shotgun (WGS) entry which is preliminary data.</text>
</comment>
<sequence>MKPVVPMILRAQEDELALWYRHLPAALEDIAVLKPLDELSEAERTAAEVAIVANPDPKDVASLPNLKWVQSLWAGVERLVLELPEDGPRIVRLTDPQMAETMSEAVLAWTLYLHRNMPRYARQQRDRVWLEHPLKLPEERTVGILGLGKLGSQALARLRDHGFSVCGWSRTEKSFVGVETHHGTDGLKTVLSKSDILVLLMPLTAETRGMIGAEALSLLPDGASLINFARGPIVDDEALLAALDSGRLDHAVLDVFVTEPLPEDHPYWSHPGVTVLPHITAPTIPATASRIVAQNIGAFLATGTIPESVDRQRGY</sequence>
<dbReference type="SUPFAM" id="SSF51735">
    <property type="entry name" value="NAD(P)-binding Rossmann-fold domains"/>
    <property type="match status" value="1"/>
</dbReference>
<dbReference type="SUPFAM" id="SSF52283">
    <property type="entry name" value="Formate/glycerate dehydrogenase catalytic domain-like"/>
    <property type="match status" value="1"/>
</dbReference>
<organism evidence="4 5">
    <name type="scientific">Roseibium aggregatum</name>
    <dbReference type="NCBI Taxonomy" id="187304"/>
    <lineage>
        <taxon>Bacteria</taxon>
        <taxon>Pseudomonadati</taxon>
        <taxon>Pseudomonadota</taxon>
        <taxon>Alphaproteobacteria</taxon>
        <taxon>Hyphomicrobiales</taxon>
        <taxon>Stappiaceae</taxon>
        <taxon>Roseibium</taxon>
    </lineage>
</organism>
<dbReference type="AlphaFoldDB" id="A0A926NZZ5"/>
<keyword evidence="1" id="KW-0560">Oxidoreductase</keyword>
<evidence type="ECO:0000313" key="4">
    <source>
        <dbReference type="EMBL" id="MBD1547396.1"/>
    </source>
</evidence>
<reference evidence="4" key="1">
    <citation type="submission" date="2020-05" db="EMBL/GenBank/DDBJ databases">
        <title>Identification of trans-AT polyketide cluster in two marine bacteria, producers of a novel glutaramide-containing polyketide sesbanimide D and analogs.</title>
        <authorList>
            <person name="Kacar D."/>
            <person name="Rodriguez P."/>
            <person name="Canedo L."/>
            <person name="Gonzalez E."/>
            <person name="Galan B."/>
            <person name="De La Calle F."/>
            <person name="Garcia J.L."/>
        </authorList>
    </citation>
    <scope>NUCLEOTIDE SEQUENCE</scope>
    <source>
        <strain evidence="4">PHM038</strain>
    </source>
</reference>
<dbReference type="Proteomes" id="UP000598467">
    <property type="component" value="Unassembled WGS sequence"/>
</dbReference>
<dbReference type="PANTHER" id="PTHR43333:SF1">
    <property type="entry name" value="D-ISOMER SPECIFIC 2-HYDROXYACID DEHYDROGENASE NAD-BINDING DOMAIN-CONTAINING PROTEIN"/>
    <property type="match status" value="1"/>
</dbReference>